<name>A0ABU7CVZ0_9TELE</name>
<keyword evidence="2" id="KW-0963">Cytoplasm</keyword>
<evidence type="ECO:0000256" key="7">
    <source>
        <dbReference type="ARBA" id="ARBA00023273"/>
    </source>
</evidence>
<protein>
    <submittedName>
        <fullName evidence="10">Uncharacterized protein</fullName>
    </submittedName>
</protein>
<evidence type="ECO:0000313" key="10">
    <source>
        <dbReference type="EMBL" id="MED6266420.1"/>
    </source>
</evidence>
<keyword evidence="7" id="KW-0966">Cell projection</keyword>
<feature type="compositionally biased region" description="Polar residues" evidence="9">
    <location>
        <begin position="109"/>
        <end position="122"/>
    </location>
</feature>
<keyword evidence="11" id="KW-1185">Reference proteome</keyword>
<dbReference type="Proteomes" id="UP001352852">
    <property type="component" value="Unassembled WGS sequence"/>
</dbReference>
<keyword evidence="5" id="KW-0175">Coiled coil</keyword>
<dbReference type="PANTHER" id="PTHR18861">
    <property type="entry name" value="ELKS/RAB6-INTERACTING/CAST PROTEIN"/>
    <property type="match status" value="1"/>
</dbReference>
<feature type="compositionally biased region" description="Basic and acidic residues" evidence="9">
    <location>
        <begin position="88"/>
        <end position="102"/>
    </location>
</feature>
<comment type="caution">
    <text evidence="10">The sequence shown here is derived from an EMBL/GenBank/DDBJ whole genome shotgun (WGS) entry which is preliminary data.</text>
</comment>
<keyword evidence="6" id="KW-0206">Cytoskeleton</keyword>
<accession>A0ABU7CVZ0</accession>
<dbReference type="InterPro" id="IPR019323">
    <property type="entry name" value="ELKS/CAST"/>
</dbReference>
<feature type="region of interest" description="Disordered" evidence="9">
    <location>
        <begin position="88"/>
        <end position="133"/>
    </location>
</feature>
<keyword evidence="3" id="KW-0597">Phosphoprotein</keyword>
<gene>
    <name evidence="10" type="ORF">CHARACLAT_002004</name>
</gene>
<sequence>MNCLVVQDEHGHTLIYVSAKIENLLEQLKDKDKQLVGLRERVQGLQTDSSNTDTALATLEEALTEKERVIENLRDQKERDDRVRLEEMEQMRKENQEMKDKLAALQPQKLPTNQVTNSSLIQNLRPDGEVSAE</sequence>
<evidence type="ECO:0000256" key="6">
    <source>
        <dbReference type="ARBA" id="ARBA00023212"/>
    </source>
</evidence>
<dbReference type="PANTHER" id="PTHR18861:SF3">
    <property type="entry name" value="ERC PROTEIN 2"/>
    <property type="match status" value="1"/>
</dbReference>
<evidence type="ECO:0000256" key="2">
    <source>
        <dbReference type="ARBA" id="ARBA00022490"/>
    </source>
</evidence>
<evidence type="ECO:0000256" key="4">
    <source>
        <dbReference type="ARBA" id="ARBA00023018"/>
    </source>
</evidence>
<dbReference type="Pfam" id="PF10174">
    <property type="entry name" value="Cast"/>
    <property type="match status" value="1"/>
</dbReference>
<evidence type="ECO:0000256" key="5">
    <source>
        <dbReference type="ARBA" id="ARBA00023054"/>
    </source>
</evidence>
<comment type="subcellular location">
    <subcellularLocation>
        <location evidence="1">Cytoplasm</location>
        <location evidence="1">Cytoskeleton</location>
    </subcellularLocation>
    <subcellularLocation>
        <location evidence="8">Presynapse</location>
    </subcellularLocation>
</comment>
<proteinExistence type="predicted"/>
<evidence type="ECO:0000256" key="8">
    <source>
        <dbReference type="ARBA" id="ARBA00034106"/>
    </source>
</evidence>
<dbReference type="EMBL" id="JAHUTJ010008274">
    <property type="protein sequence ID" value="MED6266420.1"/>
    <property type="molecule type" value="Genomic_DNA"/>
</dbReference>
<organism evidence="10 11">
    <name type="scientific">Characodon lateralis</name>
    <dbReference type="NCBI Taxonomy" id="208331"/>
    <lineage>
        <taxon>Eukaryota</taxon>
        <taxon>Metazoa</taxon>
        <taxon>Chordata</taxon>
        <taxon>Craniata</taxon>
        <taxon>Vertebrata</taxon>
        <taxon>Euteleostomi</taxon>
        <taxon>Actinopterygii</taxon>
        <taxon>Neopterygii</taxon>
        <taxon>Teleostei</taxon>
        <taxon>Neoteleostei</taxon>
        <taxon>Acanthomorphata</taxon>
        <taxon>Ovalentaria</taxon>
        <taxon>Atherinomorphae</taxon>
        <taxon>Cyprinodontiformes</taxon>
        <taxon>Goodeidae</taxon>
        <taxon>Characodon</taxon>
    </lineage>
</organism>
<evidence type="ECO:0000256" key="9">
    <source>
        <dbReference type="SAM" id="MobiDB-lite"/>
    </source>
</evidence>
<evidence type="ECO:0000256" key="1">
    <source>
        <dbReference type="ARBA" id="ARBA00004245"/>
    </source>
</evidence>
<evidence type="ECO:0000256" key="3">
    <source>
        <dbReference type="ARBA" id="ARBA00022553"/>
    </source>
</evidence>
<dbReference type="Gene3D" id="1.10.287.1490">
    <property type="match status" value="1"/>
</dbReference>
<keyword evidence="4" id="KW-0770">Synapse</keyword>
<evidence type="ECO:0000313" key="11">
    <source>
        <dbReference type="Proteomes" id="UP001352852"/>
    </source>
</evidence>
<reference evidence="10 11" key="1">
    <citation type="submission" date="2021-06" db="EMBL/GenBank/DDBJ databases">
        <authorList>
            <person name="Palmer J.M."/>
        </authorList>
    </citation>
    <scope>NUCLEOTIDE SEQUENCE [LARGE SCALE GENOMIC DNA]</scope>
    <source>
        <strain evidence="10 11">CL_MEX2019</strain>
        <tissue evidence="10">Muscle</tissue>
    </source>
</reference>